<gene>
    <name evidence="6" type="ORF">BCR32DRAFT_228316</name>
</gene>
<dbReference type="SUPFAM" id="SSF46579">
    <property type="entry name" value="Prefoldin"/>
    <property type="match status" value="1"/>
</dbReference>
<dbReference type="InterPro" id="IPR009053">
    <property type="entry name" value="Prefoldin"/>
</dbReference>
<comment type="similarity">
    <text evidence="1 4">Belongs to the prefoldin subunit alpha family.</text>
</comment>
<organism evidence="6 7">
    <name type="scientific">Anaeromyces robustus</name>
    <dbReference type="NCBI Taxonomy" id="1754192"/>
    <lineage>
        <taxon>Eukaryota</taxon>
        <taxon>Fungi</taxon>
        <taxon>Fungi incertae sedis</taxon>
        <taxon>Chytridiomycota</taxon>
        <taxon>Chytridiomycota incertae sedis</taxon>
        <taxon>Neocallimastigomycetes</taxon>
        <taxon>Neocallimastigales</taxon>
        <taxon>Neocallimastigaceae</taxon>
        <taxon>Anaeromyces</taxon>
    </lineage>
</organism>
<reference evidence="6 7" key="1">
    <citation type="submission" date="2016-08" db="EMBL/GenBank/DDBJ databases">
        <title>A Parts List for Fungal Cellulosomes Revealed by Comparative Genomics.</title>
        <authorList>
            <consortium name="DOE Joint Genome Institute"/>
            <person name="Haitjema C.H."/>
            <person name="Gilmore S.P."/>
            <person name="Henske J.K."/>
            <person name="Solomon K.V."/>
            <person name="De Groot R."/>
            <person name="Kuo A."/>
            <person name="Mondo S.J."/>
            <person name="Salamov A.A."/>
            <person name="Labutti K."/>
            <person name="Zhao Z."/>
            <person name="Chiniquy J."/>
            <person name="Barry K."/>
            <person name="Brewer H.M."/>
            <person name="Purvine S.O."/>
            <person name="Wright A.T."/>
            <person name="Boxma B."/>
            <person name="Van Alen T."/>
            <person name="Hackstein J.H."/>
            <person name="Baker S.E."/>
            <person name="Grigoriev I.V."/>
            <person name="O'Malley M.A."/>
        </authorList>
    </citation>
    <scope>NUCLEOTIDE SEQUENCE [LARGE SCALE GENOMIC DNA]</scope>
    <source>
        <strain evidence="6 7">S4</strain>
    </source>
</reference>
<comment type="function">
    <text evidence="4">Binds specifically to cytosolic chaperonin (c-CPN) and transfers target proteins to it. Binds to nascent polypeptide chain and promotes folding in an environment in which there are many competing pathways for nonnative proteins.</text>
</comment>
<dbReference type="GO" id="GO:0015631">
    <property type="term" value="F:tubulin binding"/>
    <property type="evidence" value="ECO:0007669"/>
    <property type="project" value="EnsemblFungi"/>
</dbReference>
<evidence type="ECO:0000313" key="6">
    <source>
        <dbReference type="EMBL" id="ORX87040.1"/>
    </source>
</evidence>
<dbReference type="CDD" id="cd23156">
    <property type="entry name" value="Prefoldin_3"/>
    <property type="match status" value="1"/>
</dbReference>
<dbReference type="OrthoDB" id="6375174at2759"/>
<evidence type="ECO:0000256" key="4">
    <source>
        <dbReference type="PIRNR" id="PIRNR016396"/>
    </source>
</evidence>
<dbReference type="Pfam" id="PF02996">
    <property type="entry name" value="Prefoldin"/>
    <property type="match status" value="1"/>
</dbReference>
<dbReference type="PANTHER" id="PTHR12409:SF0">
    <property type="entry name" value="PREFOLDIN SUBUNIT 3"/>
    <property type="match status" value="1"/>
</dbReference>
<dbReference type="GO" id="GO:0016272">
    <property type="term" value="C:prefoldin complex"/>
    <property type="evidence" value="ECO:0007669"/>
    <property type="project" value="UniProtKB-UniRule"/>
</dbReference>
<dbReference type="GO" id="GO:0007021">
    <property type="term" value="P:tubulin complex assembly"/>
    <property type="evidence" value="ECO:0007669"/>
    <property type="project" value="EnsemblFungi"/>
</dbReference>
<evidence type="ECO:0000313" key="7">
    <source>
        <dbReference type="Proteomes" id="UP000193944"/>
    </source>
</evidence>
<evidence type="ECO:0000256" key="1">
    <source>
        <dbReference type="ARBA" id="ARBA00010048"/>
    </source>
</evidence>
<dbReference type="EMBL" id="MCFG01000013">
    <property type="protein sequence ID" value="ORX87040.1"/>
    <property type="molecule type" value="Genomic_DNA"/>
</dbReference>
<feature type="coiled-coil region" evidence="5">
    <location>
        <begin position="124"/>
        <end position="158"/>
    </location>
</feature>
<dbReference type="AlphaFoldDB" id="A0A1Y1XMQ1"/>
<proteinExistence type="inferred from homology"/>
<dbReference type="Gene3D" id="1.10.287.370">
    <property type="match status" value="1"/>
</dbReference>
<dbReference type="GO" id="GO:0005737">
    <property type="term" value="C:cytoplasm"/>
    <property type="evidence" value="ECO:0007669"/>
    <property type="project" value="EnsemblFungi"/>
</dbReference>
<name>A0A1Y1XMQ1_9FUNG</name>
<dbReference type="InterPro" id="IPR004127">
    <property type="entry name" value="Prefoldin_subunit_alpha"/>
</dbReference>
<sequence>MSINLESNPRGIPKAPFVDKVEEFIDENAETTLRKFTEMISKYKFMESSHLQRKKILEGKIPDLRKTLDMVLYLISKQDSDEDIVTNYELNDTLYATAKIKPTKTVYLWLGVNVMLEYTTEEAKALLEEKLSTAEKSLNNIKEDLEFLRNQITTMEVNIARVYNWDVKQRRLKKKESSV</sequence>
<keyword evidence="7" id="KW-1185">Reference proteome</keyword>
<dbReference type="PIRSF" id="PIRSF016396">
    <property type="entry name" value="Prefoldin_subunit_3"/>
    <property type="match status" value="1"/>
</dbReference>
<keyword evidence="5" id="KW-0175">Coiled coil</keyword>
<dbReference type="InterPro" id="IPR016655">
    <property type="entry name" value="PFD3"/>
</dbReference>
<dbReference type="PANTHER" id="PTHR12409">
    <property type="entry name" value="PREFOLDIN SUBUNIT 3"/>
    <property type="match status" value="1"/>
</dbReference>
<comment type="caution">
    <text evidence="6">The sequence shown here is derived from an EMBL/GenBank/DDBJ whole genome shotgun (WGS) entry which is preliminary data.</text>
</comment>
<comment type="subunit">
    <text evidence="2 4">Heterohexamer of two PFD-alpha type and four PFD-beta type subunits.</text>
</comment>
<dbReference type="STRING" id="1754192.A0A1Y1XMQ1"/>
<dbReference type="Proteomes" id="UP000193944">
    <property type="component" value="Unassembled WGS sequence"/>
</dbReference>
<accession>A0A1Y1XMQ1</accession>
<evidence type="ECO:0000256" key="2">
    <source>
        <dbReference type="ARBA" id="ARBA00011695"/>
    </source>
</evidence>
<dbReference type="GO" id="GO:0007017">
    <property type="term" value="P:microtubule-based process"/>
    <property type="evidence" value="ECO:0007669"/>
    <property type="project" value="TreeGrafter"/>
</dbReference>
<dbReference type="FunFam" id="1.10.287.370:FF:000001">
    <property type="entry name" value="Prefoldin subunit 3"/>
    <property type="match status" value="1"/>
</dbReference>
<dbReference type="GO" id="GO:0006457">
    <property type="term" value="P:protein folding"/>
    <property type="evidence" value="ECO:0007669"/>
    <property type="project" value="UniProtKB-UniRule"/>
</dbReference>
<protein>
    <recommendedName>
        <fullName evidence="4">Prefoldin subunit 3</fullName>
    </recommendedName>
</protein>
<reference evidence="6 7" key="2">
    <citation type="submission" date="2016-08" db="EMBL/GenBank/DDBJ databases">
        <title>Pervasive Adenine N6-methylation of Active Genes in Fungi.</title>
        <authorList>
            <consortium name="DOE Joint Genome Institute"/>
            <person name="Mondo S.J."/>
            <person name="Dannebaum R.O."/>
            <person name="Kuo R.C."/>
            <person name="Labutti K."/>
            <person name="Haridas S."/>
            <person name="Kuo A."/>
            <person name="Salamov A."/>
            <person name="Ahrendt S.R."/>
            <person name="Lipzen A."/>
            <person name="Sullivan W."/>
            <person name="Andreopoulos W.B."/>
            <person name="Clum A."/>
            <person name="Lindquist E."/>
            <person name="Daum C."/>
            <person name="Ramamoorthy G.K."/>
            <person name="Gryganskyi A."/>
            <person name="Culley D."/>
            <person name="Magnuson J.K."/>
            <person name="James T.Y."/>
            <person name="O'Malley M.A."/>
            <person name="Stajich J.E."/>
            <person name="Spatafora J.W."/>
            <person name="Visel A."/>
            <person name="Grigoriev I.V."/>
        </authorList>
    </citation>
    <scope>NUCLEOTIDE SEQUENCE [LARGE SCALE GENOMIC DNA]</scope>
    <source>
        <strain evidence="6 7">S4</strain>
    </source>
</reference>
<evidence type="ECO:0000256" key="5">
    <source>
        <dbReference type="SAM" id="Coils"/>
    </source>
</evidence>
<evidence type="ECO:0000256" key="3">
    <source>
        <dbReference type="ARBA" id="ARBA00023186"/>
    </source>
</evidence>
<keyword evidence="3 4" id="KW-0143">Chaperone</keyword>